<reference evidence="1 2" key="1">
    <citation type="submission" date="2017-04" db="EMBL/GenBank/DDBJ databases">
        <title>Whole Genome Sequence of 1,4-Dioxane Degrading Bacterium Mycobacterium dioxanotrophicus PH-06.</title>
        <authorList>
            <person name="He Y."/>
        </authorList>
    </citation>
    <scope>NUCLEOTIDE SEQUENCE [LARGE SCALE GENOMIC DNA]</scope>
    <source>
        <strain evidence="1 2">PH-06</strain>
    </source>
</reference>
<dbReference type="AlphaFoldDB" id="A0A1Y0C5T3"/>
<accession>A0A1Y0C5T3</accession>
<keyword evidence="2" id="KW-1185">Reference proteome</keyword>
<sequence length="489" mass="52608">MKTYRADLASAAAQFAGPGVLSVIAAAPASALAPIATDLGLDPATVSSVSPSTHVTHDISGTLRGLAGAKAADAGHVPSEHTLQRAAILNYEHSRGYEPLHPLFVGVIAPPRELDDLRTSYAKVHEHTASDGLGVGNAPLTVSELGTIEADRARRRQEIADLFVAETRQDRADAGDSQQWSEWLAAEQNSITTAETVSNTAPTRKKSTGRQTAPQISFHTADGFEENIDPATATHIAAAYTRLSGNDVDIRFFATHSDAVLAHGVHIGRCDTPAEAIGEVNWKAYLTRADGDERKAREAVATDIETVFSSSDVAAFATRASHRRALKVSEAVETAARRWEEDTDAAWKVFPSSGPIRHQVILDGLLRPRHLIGDDPFDLYDGVATYSSGGVYLPESNVVEAMVTHVKMLHQHHDLRMQAVADAIIDRARAARDLPTGSFAERIERQWQLVELADAAELLTEGSDYIEDVTLLTANDPNQMELFALAAAA</sequence>
<protein>
    <submittedName>
        <fullName evidence="1">Uncharacterized protein</fullName>
    </submittedName>
</protein>
<evidence type="ECO:0000313" key="1">
    <source>
        <dbReference type="EMBL" id="ART70598.1"/>
    </source>
</evidence>
<proteinExistence type="predicted"/>
<name>A0A1Y0C5T3_9MYCO</name>
<dbReference type="Proteomes" id="UP000195331">
    <property type="component" value="Chromosome"/>
</dbReference>
<gene>
    <name evidence="1" type="ORF">BTO20_20460</name>
</gene>
<dbReference type="EMBL" id="CP020809">
    <property type="protein sequence ID" value="ART70598.1"/>
    <property type="molecule type" value="Genomic_DNA"/>
</dbReference>
<dbReference type="KEGG" id="mdx:BTO20_20460"/>
<organism evidence="1 2">
    <name type="scientific">Mycobacterium dioxanotrophicus</name>
    <dbReference type="NCBI Taxonomy" id="482462"/>
    <lineage>
        <taxon>Bacteria</taxon>
        <taxon>Bacillati</taxon>
        <taxon>Actinomycetota</taxon>
        <taxon>Actinomycetes</taxon>
        <taxon>Mycobacteriales</taxon>
        <taxon>Mycobacteriaceae</taxon>
        <taxon>Mycobacterium</taxon>
    </lineage>
</organism>
<evidence type="ECO:0000313" key="2">
    <source>
        <dbReference type="Proteomes" id="UP000195331"/>
    </source>
</evidence>